<dbReference type="NCBIfam" id="TIGR00756">
    <property type="entry name" value="PPR"/>
    <property type="match status" value="1"/>
</dbReference>
<reference evidence="3 4" key="1">
    <citation type="journal article" date="2022" name="Nat. Plants">
        <title>Genomes of leafy and leafless Platanthera orchids illuminate the evolution of mycoheterotrophy.</title>
        <authorList>
            <person name="Li M.H."/>
            <person name="Liu K.W."/>
            <person name="Li Z."/>
            <person name="Lu H.C."/>
            <person name="Ye Q.L."/>
            <person name="Zhang D."/>
            <person name="Wang J.Y."/>
            <person name="Li Y.F."/>
            <person name="Zhong Z.M."/>
            <person name="Liu X."/>
            <person name="Yu X."/>
            <person name="Liu D.K."/>
            <person name="Tu X.D."/>
            <person name="Liu B."/>
            <person name="Hao Y."/>
            <person name="Liao X.Y."/>
            <person name="Jiang Y.T."/>
            <person name="Sun W.H."/>
            <person name="Chen J."/>
            <person name="Chen Y.Q."/>
            <person name="Ai Y."/>
            <person name="Zhai J.W."/>
            <person name="Wu S.S."/>
            <person name="Zhou Z."/>
            <person name="Hsiao Y.Y."/>
            <person name="Wu W.L."/>
            <person name="Chen Y.Y."/>
            <person name="Lin Y.F."/>
            <person name="Hsu J.L."/>
            <person name="Li C.Y."/>
            <person name="Wang Z.W."/>
            <person name="Zhao X."/>
            <person name="Zhong W.Y."/>
            <person name="Ma X.K."/>
            <person name="Ma L."/>
            <person name="Huang J."/>
            <person name="Chen G.Z."/>
            <person name="Huang M.Z."/>
            <person name="Huang L."/>
            <person name="Peng D.H."/>
            <person name="Luo Y.B."/>
            <person name="Zou S.Q."/>
            <person name="Chen S.P."/>
            <person name="Lan S."/>
            <person name="Tsai W.C."/>
            <person name="Van de Peer Y."/>
            <person name="Liu Z.J."/>
        </authorList>
    </citation>
    <scope>NUCLEOTIDE SEQUENCE [LARGE SCALE GENOMIC DNA]</scope>
    <source>
        <strain evidence="3">Lor288</strain>
    </source>
</reference>
<protein>
    <recommendedName>
        <fullName evidence="5">Pentatricopeptide repeat-containing protein</fullName>
    </recommendedName>
</protein>
<evidence type="ECO:0000313" key="4">
    <source>
        <dbReference type="Proteomes" id="UP001412067"/>
    </source>
</evidence>
<proteinExistence type="predicted"/>
<dbReference type="Proteomes" id="UP001412067">
    <property type="component" value="Unassembled WGS sequence"/>
</dbReference>
<comment type="caution">
    <text evidence="3">The sequence shown here is derived from an EMBL/GenBank/DDBJ whole genome shotgun (WGS) entry which is preliminary data.</text>
</comment>
<evidence type="ECO:0000256" key="1">
    <source>
        <dbReference type="ARBA" id="ARBA00022737"/>
    </source>
</evidence>
<feature type="repeat" description="PPR" evidence="2">
    <location>
        <begin position="9"/>
        <end position="43"/>
    </location>
</feature>
<keyword evidence="1" id="KW-0677">Repeat</keyword>
<evidence type="ECO:0000256" key="2">
    <source>
        <dbReference type="PROSITE-ProRule" id="PRU00708"/>
    </source>
</evidence>
<accession>A0ABR2M3J9</accession>
<dbReference type="Gene3D" id="1.25.40.10">
    <property type="entry name" value="Tetratricopeptide repeat domain"/>
    <property type="match status" value="1"/>
</dbReference>
<gene>
    <name evidence="3" type="ORF">KSP40_PGU012199</name>
</gene>
<evidence type="ECO:0008006" key="5">
    <source>
        <dbReference type="Google" id="ProtNLM"/>
    </source>
</evidence>
<evidence type="ECO:0000313" key="3">
    <source>
        <dbReference type="EMBL" id="KAK8958190.1"/>
    </source>
</evidence>
<sequence length="83" mass="9664">MRKSDVVPDVVHYTAMIKGLVADGWILKAMDFYCEMKSREFPADPELEKLFKDFLSNSKKNHWSRGAKEYITGKHERNRITSA</sequence>
<keyword evidence="4" id="KW-1185">Reference proteome</keyword>
<name>A0ABR2M3J9_9ASPA</name>
<dbReference type="EMBL" id="JBBWWR010000012">
    <property type="protein sequence ID" value="KAK8958190.1"/>
    <property type="molecule type" value="Genomic_DNA"/>
</dbReference>
<dbReference type="PROSITE" id="PS51375">
    <property type="entry name" value="PPR"/>
    <property type="match status" value="1"/>
</dbReference>
<organism evidence="3 4">
    <name type="scientific">Platanthera guangdongensis</name>
    <dbReference type="NCBI Taxonomy" id="2320717"/>
    <lineage>
        <taxon>Eukaryota</taxon>
        <taxon>Viridiplantae</taxon>
        <taxon>Streptophyta</taxon>
        <taxon>Embryophyta</taxon>
        <taxon>Tracheophyta</taxon>
        <taxon>Spermatophyta</taxon>
        <taxon>Magnoliopsida</taxon>
        <taxon>Liliopsida</taxon>
        <taxon>Asparagales</taxon>
        <taxon>Orchidaceae</taxon>
        <taxon>Orchidoideae</taxon>
        <taxon>Orchideae</taxon>
        <taxon>Orchidinae</taxon>
        <taxon>Platanthera</taxon>
    </lineage>
</organism>
<dbReference type="Pfam" id="PF13041">
    <property type="entry name" value="PPR_2"/>
    <property type="match status" value="1"/>
</dbReference>
<dbReference type="InterPro" id="IPR011990">
    <property type="entry name" value="TPR-like_helical_dom_sf"/>
</dbReference>
<dbReference type="InterPro" id="IPR002885">
    <property type="entry name" value="PPR_rpt"/>
</dbReference>